<evidence type="ECO:0000256" key="1">
    <source>
        <dbReference type="SAM" id="MobiDB-lite"/>
    </source>
</evidence>
<reference evidence="2 3" key="1">
    <citation type="submission" date="2018-11" db="EMBL/GenBank/DDBJ databases">
        <title>Genome assembly of Steccherinum ochraceum LE-BIN_3174, the white-rot fungus of the Steccherinaceae family (The Residual Polyporoid clade, Polyporales, Basidiomycota).</title>
        <authorList>
            <person name="Fedorova T.V."/>
            <person name="Glazunova O.A."/>
            <person name="Landesman E.O."/>
            <person name="Moiseenko K.V."/>
            <person name="Psurtseva N.V."/>
            <person name="Savinova O.S."/>
            <person name="Shakhova N.V."/>
            <person name="Tyazhelova T.V."/>
            <person name="Vasina D.V."/>
        </authorList>
    </citation>
    <scope>NUCLEOTIDE SEQUENCE [LARGE SCALE GENOMIC DNA]</scope>
    <source>
        <strain evidence="2 3">LE-BIN_3174</strain>
    </source>
</reference>
<dbReference type="AlphaFoldDB" id="A0A4R0RBW5"/>
<accession>A0A4R0RBW5</accession>
<name>A0A4R0RBW5_9APHY</name>
<sequence>MDTDIPVELLITVNASSRPPVSREGYPSFEDDSHRFTEIPDNDNQLALAVANTPHHRQRPFSVDSPPYNNATLPSSHGVAHLAGYSGYQQQRGTPMRGPTWPLLGGVPEPSLRHMEEVPDDDASARSVPVGKKDKKRRGVVSKVKSLFKRGASSESQTDAPALTAYSTPESHHALAAAGMPVFDQALSPAKRLSKPGDLDSVSGALGLSSLSNTFSPR</sequence>
<feature type="compositionally biased region" description="Low complexity" evidence="1">
    <location>
        <begin position="199"/>
        <end position="212"/>
    </location>
</feature>
<protein>
    <submittedName>
        <fullName evidence="2">Uncharacterized protein</fullName>
    </submittedName>
</protein>
<proteinExistence type="predicted"/>
<dbReference type="Proteomes" id="UP000292702">
    <property type="component" value="Unassembled WGS sequence"/>
</dbReference>
<feature type="region of interest" description="Disordered" evidence="1">
    <location>
        <begin position="116"/>
        <end position="167"/>
    </location>
</feature>
<organism evidence="2 3">
    <name type="scientific">Steccherinum ochraceum</name>
    <dbReference type="NCBI Taxonomy" id="92696"/>
    <lineage>
        <taxon>Eukaryota</taxon>
        <taxon>Fungi</taxon>
        <taxon>Dikarya</taxon>
        <taxon>Basidiomycota</taxon>
        <taxon>Agaricomycotina</taxon>
        <taxon>Agaricomycetes</taxon>
        <taxon>Polyporales</taxon>
        <taxon>Steccherinaceae</taxon>
        <taxon>Steccherinum</taxon>
    </lineage>
</organism>
<evidence type="ECO:0000313" key="3">
    <source>
        <dbReference type="Proteomes" id="UP000292702"/>
    </source>
</evidence>
<comment type="caution">
    <text evidence="2">The sequence shown here is derived from an EMBL/GenBank/DDBJ whole genome shotgun (WGS) entry which is preliminary data.</text>
</comment>
<keyword evidence="3" id="KW-1185">Reference proteome</keyword>
<feature type="region of interest" description="Disordered" evidence="1">
    <location>
        <begin position="191"/>
        <end position="218"/>
    </location>
</feature>
<evidence type="ECO:0000313" key="2">
    <source>
        <dbReference type="EMBL" id="TCD61839.1"/>
    </source>
</evidence>
<gene>
    <name evidence="2" type="ORF">EIP91_007858</name>
</gene>
<dbReference type="EMBL" id="RWJN01000426">
    <property type="protein sequence ID" value="TCD61839.1"/>
    <property type="molecule type" value="Genomic_DNA"/>
</dbReference>
<feature type="compositionally biased region" description="Polar residues" evidence="1">
    <location>
        <begin position="153"/>
        <end position="167"/>
    </location>
</feature>